<dbReference type="InterPro" id="IPR011051">
    <property type="entry name" value="RmlC_Cupin_sf"/>
</dbReference>
<gene>
    <name evidence="5" type="ORF">ADH67_07390</name>
</gene>
<dbReference type="InterPro" id="IPR001387">
    <property type="entry name" value="Cro/C1-type_HTH"/>
</dbReference>
<dbReference type="SUPFAM" id="SSF51182">
    <property type="entry name" value="RmlC-like cupins"/>
    <property type="match status" value="1"/>
</dbReference>
<evidence type="ECO:0000256" key="3">
    <source>
        <dbReference type="ARBA" id="ARBA00023163"/>
    </source>
</evidence>
<dbReference type="Pfam" id="PF07883">
    <property type="entry name" value="Cupin_2"/>
    <property type="match status" value="1"/>
</dbReference>
<dbReference type="CDD" id="cd00093">
    <property type="entry name" value="HTH_XRE"/>
    <property type="match status" value="1"/>
</dbReference>
<dbReference type="PROSITE" id="PS50943">
    <property type="entry name" value="HTH_CROC1"/>
    <property type="match status" value="1"/>
</dbReference>
<dbReference type="EMBL" id="NHMP01000004">
    <property type="protein sequence ID" value="OXE47609.1"/>
    <property type="molecule type" value="Genomic_DNA"/>
</dbReference>
<evidence type="ECO:0000256" key="2">
    <source>
        <dbReference type="ARBA" id="ARBA00023125"/>
    </source>
</evidence>
<organism evidence="5 6">
    <name type="scientific">Turicimonas muris</name>
    <dbReference type="NCBI Taxonomy" id="1796652"/>
    <lineage>
        <taxon>Bacteria</taxon>
        <taxon>Pseudomonadati</taxon>
        <taxon>Pseudomonadota</taxon>
        <taxon>Betaproteobacteria</taxon>
        <taxon>Burkholderiales</taxon>
        <taxon>Sutterellaceae</taxon>
        <taxon>Turicimonas</taxon>
    </lineage>
</organism>
<comment type="caution">
    <text evidence="5">The sequence shown here is derived from an EMBL/GenBank/DDBJ whole genome shotgun (WGS) entry which is preliminary data.</text>
</comment>
<accession>A0A227KK85</accession>
<keyword evidence="6" id="KW-1185">Reference proteome</keyword>
<dbReference type="GO" id="GO:0003677">
    <property type="term" value="F:DNA binding"/>
    <property type="evidence" value="ECO:0007669"/>
    <property type="project" value="UniProtKB-KW"/>
</dbReference>
<protein>
    <submittedName>
        <fullName evidence="5">XRE family transcriptional regulator</fullName>
    </submittedName>
</protein>
<evidence type="ECO:0000259" key="4">
    <source>
        <dbReference type="PROSITE" id="PS50943"/>
    </source>
</evidence>
<reference evidence="6" key="1">
    <citation type="submission" date="2017-05" db="EMBL/GenBank/DDBJ databases">
        <title>Improved OligoMM genomes.</title>
        <authorList>
            <person name="Garzetti D."/>
        </authorList>
    </citation>
    <scope>NUCLEOTIDE SEQUENCE [LARGE SCALE GENOMIC DNA]</scope>
    <source>
        <strain evidence="6">YL45</strain>
    </source>
</reference>
<dbReference type="GO" id="GO:0003700">
    <property type="term" value="F:DNA-binding transcription factor activity"/>
    <property type="evidence" value="ECO:0007669"/>
    <property type="project" value="TreeGrafter"/>
</dbReference>
<dbReference type="InterPro" id="IPR013096">
    <property type="entry name" value="Cupin_2"/>
</dbReference>
<sequence length="184" mass="20495">MEDIFLIVAQNLKQIRNERNLSINELAEMCGLSKSMLSQIEKGGGNPTLGTLWKIANALSLPFDALVKRKNADCELINLFNISPILEDGGKTKNYSVFPDDGIRNFAVYFLVLEPKSAWSSEPHVRGTTEFITVVEGLLELTIGTAKMVIKKEESIRFSADVPHAYKNIAEGVTKLHMILSRQD</sequence>
<dbReference type="InterPro" id="IPR014710">
    <property type="entry name" value="RmlC-like_jellyroll"/>
</dbReference>
<proteinExistence type="predicted"/>
<keyword evidence="3" id="KW-0804">Transcription</keyword>
<keyword evidence="1" id="KW-0805">Transcription regulation</keyword>
<dbReference type="Pfam" id="PF01381">
    <property type="entry name" value="HTH_3"/>
    <property type="match status" value="1"/>
</dbReference>
<dbReference type="SUPFAM" id="SSF47413">
    <property type="entry name" value="lambda repressor-like DNA-binding domains"/>
    <property type="match status" value="1"/>
</dbReference>
<dbReference type="Gene3D" id="2.60.120.10">
    <property type="entry name" value="Jelly Rolls"/>
    <property type="match status" value="1"/>
</dbReference>
<evidence type="ECO:0000256" key="1">
    <source>
        <dbReference type="ARBA" id="ARBA00023015"/>
    </source>
</evidence>
<dbReference type="CDD" id="cd02209">
    <property type="entry name" value="cupin_XRE_C"/>
    <property type="match status" value="1"/>
</dbReference>
<evidence type="ECO:0000313" key="5">
    <source>
        <dbReference type="EMBL" id="OXE47609.1"/>
    </source>
</evidence>
<dbReference type="Gene3D" id="1.10.260.40">
    <property type="entry name" value="lambda repressor-like DNA-binding domains"/>
    <property type="match status" value="1"/>
</dbReference>
<dbReference type="RefSeq" id="WP_066595001.1">
    <property type="nucleotide sequence ID" value="NZ_CAJTBZ010000051.1"/>
</dbReference>
<dbReference type="InterPro" id="IPR050807">
    <property type="entry name" value="TransReg_Diox_bact_type"/>
</dbReference>
<dbReference type="GO" id="GO:0005829">
    <property type="term" value="C:cytosol"/>
    <property type="evidence" value="ECO:0007669"/>
    <property type="project" value="TreeGrafter"/>
</dbReference>
<dbReference type="PANTHER" id="PTHR46797:SF23">
    <property type="entry name" value="HTH-TYPE TRANSCRIPTIONAL REGULATOR SUTR"/>
    <property type="match status" value="1"/>
</dbReference>
<dbReference type="AlphaFoldDB" id="A0A227KK85"/>
<keyword evidence="2" id="KW-0238">DNA-binding</keyword>
<evidence type="ECO:0000313" key="6">
    <source>
        <dbReference type="Proteomes" id="UP000214610"/>
    </source>
</evidence>
<dbReference type="PANTHER" id="PTHR46797">
    <property type="entry name" value="HTH-TYPE TRANSCRIPTIONAL REGULATOR"/>
    <property type="match status" value="1"/>
</dbReference>
<dbReference type="Proteomes" id="UP000214610">
    <property type="component" value="Unassembled WGS sequence"/>
</dbReference>
<dbReference type="InterPro" id="IPR010982">
    <property type="entry name" value="Lambda_DNA-bd_dom_sf"/>
</dbReference>
<feature type="domain" description="HTH cro/C1-type" evidence="4">
    <location>
        <begin position="12"/>
        <end position="66"/>
    </location>
</feature>
<dbReference type="SMART" id="SM00530">
    <property type="entry name" value="HTH_XRE"/>
    <property type="match status" value="1"/>
</dbReference>
<name>A0A227KK85_9BURK</name>